<dbReference type="EMBL" id="RWGY01000002">
    <property type="protein sequence ID" value="TVU50740.1"/>
    <property type="molecule type" value="Genomic_DNA"/>
</dbReference>
<feature type="non-terminal residue" evidence="1">
    <location>
        <position position="1"/>
    </location>
</feature>
<sequence length="397" mass="44778">MVIPSRAFFTLQVKTRARPAGNSGYSSKGKDPHPPPTKLAVATKLPRFLLSPYHTVTIQRSTGTSLSFERHCSLSHRIIRCLLLSNFSNSPKLHFSRKPYGDPPYHTVSIIRYGDSTSSFLRLLPVLQLPWKPYGDTPYPTVTVHLLHPLSSSELKLHLPVVTVSYGDYHRIVRWLCSFFFSNLSKMQFPWKPYGGPPYHTRLRLPKVELGLSNFDSEVLFRSLIAHQIKSITLAHACARESQYLDTDASRISALEASLAMKEEALKASLSAVSKLEHENAILRSAASRQGPYLSLLEKVVRDQRLLIEKEEIFHNLLSTRLSDLIRSKTLLSDDIYAKSLRFCGLLKELFQAVGASCDDLSEDASQESVIEWLRVNVKGLVGVCQYYSYDAVILMI</sequence>
<evidence type="ECO:0000313" key="1">
    <source>
        <dbReference type="EMBL" id="TVU50740.1"/>
    </source>
</evidence>
<protein>
    <submittedName>
        <fullName evidence="1">Uncharacterized protein</fullName>
    </submittedName>
</protein>
<gene>
    <name evidence="1" type="ORF">EJB05_02128</name>
</gene>
<comment type="caution">
    <text evidence="1">The sequence shown here is derived from an EMBL/GenBank/DDBJ whole genome shotgun (WGS) entry which is preliminary data.</text>
</comment>
<proteinExistence type="predicted"/>
<reference evidence="1 2" key="1">
    <citation type="journal article" date="2019" name="Sci. Rep.">
        <title>A high-quality genome of Eragrostis curvula grass provides insights into Poaceae evolution and supports new strategies to enhance forage quality.</title>
        <authorList>
            <person name="Carballo J."/>
            <person name="Santos B.A.C.M."/>
            <person name="Zappacosta D."/>
            <person name="Garbus I."/>
            <person name="Selva J.P."/>
            <person name="Gallo C.A."/>
            <person name="Diaz A."/>
            <person name="Albertini E."/>
            <person name="Caccamo M."/>
            <person name="Echenique V."/>
        </authorList>
    </citation>
    <scope>NUCLEOTIDE SEQUENCE [LARGE SCALE GENOMIC DNA]</scope>
    <source>
        <strain evidence="2">cv. Victoria</strain>
        <tissue evidence="1">Leaf</tissue>
    </source>
</reference>
<dbReference type="Proteomes" id="UP000324897">
    <property type="component" value="Chromosome 6"/>
</dbReference>
<evidence type="ECO:0000313" key="2">
    <source>
        <dbReference type="Proteomes" id="UP000324897"/>
    </source>
</evidence>
<accession>A0A5J9WTS5</accession>
<dbReference type="AlphaFoldDB" id="A0A5J9WTS5"/>
<keyword evidence="2" id="KW-1185">Reference proteome</keyword>
<dbReference type="Gramene" id="TVU50740">
    <property type="protein sequence ID" value="TVU50740"/>
    <property type="gene ID" value="EJB05_02128"/>
</dbReference>
<name>A0A5J9WTS5_9POAL</name>
<organism evidence="1 2">
    <name type="scientific">Eragrostis curvula</name>
    <name type="common">weeping love grass</name>
    <dbReference type="NCBI Taxonomy" id="38414"/>
    <lineage>
        <taxon>Eukaryota</taxon>
        <taxon>Viridiplantae</taxon>
        <taxon>Streptophyta</taxon>
        <taxon>Embryophyta</taxon>
        <taxon>Tracheophyta</taxon>
        <taxon>Spermatophyta</taxon>
        <taxon>Magnoliopsida</taxon>
        <taxon>Liliopsida</taxon>
        <taxon>Poales</taxon>
        <taxon>Poaceae</taxon>
        <taxon>PACMAD clade</taxon>
        <taxon>Chloridoideae</taxon>
        <taxon>Eragrostideae</taxon>
        <taxon>Eragrostidinae</taxon>
        <taxon>Eragrostis</taxon>
    </lineage>
</organism>